<accession>C7NLJ5</accession>
<keyword evidence="10" id="KW-1185">Reference proteome</keyword>
<dbReference type="Gene3D" id="1.10.3470.10">
    <property type="entry name" value="ABC transporter involved in vitamin B12 uptake, BtuC"/>
    <property type="match status" value="1"/>
</dbReference>
<evidence type="ECO:0000256" key="2">
    <source>
        <dbReference type="ARBA" id="ARBA00007935"/>
    </source>
</evidence>
<dbReference type="GO" id="GO:0033214">
    <property type="term" value="P:siderophore-iron import into cell"/>
    <property type="evidence" value="ECO:0007669"/>
    <property type="project" value="TreeGrafter"/>
</dbReference>
<dbReference type="KEGG" id="kse:Ksed_22080"/>
<dbReference type="SUPFAM" id="SSF81345">
    <property type="entry name" value="ABC transporter involved in vitamin B12 uptake, BtuC"/>
    <property type="match status" value="1"/>
</dbReference>
<keyword evidence="4" id="KW-1003">Cell membrane</keyword>
<keyword evidence="6 8" id="KW-1133">Transmembrane helix</keyword>
<feature type="transmembrane region" description="Helical" evidence="8">
    <location>
        <begin position="310"/>
        <end position="328"/>
    </location>
</feature>
<evidence type="ECO:0000256" key="8">
    <source>
        <dbReference type="SAM" id="Phobius"/>
    </source>
</evidence>
<sequence>MSSHVTSLGHGRRLALLLGLGLAVVAVACLASLAVGATVVPLAHVWETLTGSAPHGIVEARLDRTALGVVVGAAMGCAGAAMQALTRNPLADPGILGVNAGAALAIVLGLATGLLTAQTQYVWFALAGAAVATTVVYGIASMGPGGAQPVTLTIAGAAFAATATSLGAGLLVVDLAALDVFRVWQVGTVAGRDLALLGSVAPVLLVGFLLTLPAGGWLNTLGLGDDMARGLGQRVWLVRLVVAVGAVCLCAAGTALAGPVAFVGLVVPHVVRLLTGPDERRVMLGSALFGAALVVGADTIGRVVLPPTEVQVGIMTAVIGAPVLIALVRTQRVTA</sequence>
<dbReference type="GO" id="GO:0005886">
    <property type="term" value="C:plasma membrane"/>
    <property type="evidence" value="ECO:0007669"/>
    <property type="project" value="UniProtKB-SubCell"/>
</dbReference>
<evidence type="ECO:0000256" key="4">
    <source>
        <dbReference type="ARBA" id="ARBA00022475"/>
    </source>
</evidence>
<feature type="transmembrane region" description="Helical" evidence="8">
    <location>
        <begin position="95"/>
        <end position="115"/>
    </location>
</feature>
<evidence type="ECO:0000256" key="6">
    <source>
        <dbReference type="ARBA" id="ARBA00022989"/>
    </source>
</evidence>
<feature type="transmembrane region" description="Helical" evidence="8">
    <location>
        <begin position="237"/>
        <end position="270"/>
    </location>
</feature>
<dbReference type="PANTHER" id="PTHR30472:SF1">
    <property type="entry name" value="FE(3+) DICITRATE TRANSPORT SYSTEM PERMEASE PROTEIN FECC-RELATED"/>
    <property type="match status" value="1"/>
</dbReference>
<dbReference type="EMBL" id="CP001686">
    <property type="protein sequence ID" value="ACV07191.1"/>
    <property type="molecule type" value="Genomic_DNA"/>
</dbReference>
<keyword evidence="7 8" id="KW-0472">Membrane</keyword>
<feature type="transmembrane region" description="Helical" evidence="8">
    <location>
        <begin position="122"/>
        <end position="140"/>
    </location>
</feature>
<dbReference type="STRING" id="478801.Ksed_22080"/>
<keyword evidence="3" id="KW-0813">Transport</keyword>
<dbReference type="RefSeq" id="WP_015780124.1">
    <property type="nucleotide sequence ID" value="NC_013169.1"/>
</dbReference>
<evidence type="ECO:0000256" key="1">
    <source>
        <dbReference type="ARBA" id="ARBA00004651"/>
    </source>
</evidence>
<name>C7NLJ5_KYTSD</name>
<evidence type="ECO:0000256" key="7">
    <source>
        <dbReference type="ARBA" id="ARBA00023136"/>
    </source>
</evidence>
<comment type="subcellular location">
    <subcellularLocation>
        <location evidence="1">Cell membrane</location>
        <topology evidence="1">Multi-pass membrane protein</topology>
    </subcellularLocation>
</comment>
<evidence type="ECO:0000256" key="5">
    <source>
        <dbReference type="ARBA" id="ARBA00022692"/>
    </source>
</evidence>
<dbReference type="HOGENOM" id="CLU_013016_1_0_11"/>
<dbReference type="CDD" id="cd06550">
    <property type="entry name" value="TM_ABC_iron-siderophores_like"/>
    <property type="match status" value="1"/>
</dbReference>
<dbReference type="PANTHER" id="PTHR30472">
    <property type="entry name" value="FERRIC ENTEROBACTIN TRANSPORT SYSTEM PERMEASE PROTEIN"/>
    <property type="match status" value="1"/>
</dbReference>
<organism evidence="9 10">
    <name type="scientific">Kytococcus sedentarius (strain ATCC 14392 / DSM 20547 / JCM 11482 / CCUG 33030 / NBRC 15357 / NCTC 11040 / CCM 314 / 541)</name>
    <name type="common">Micrococcus sedentarius</name>
    <dbReference type="NCBI Taxonomy" id="478801"/>
    <lineage>
        <taxon>Bacteria</taxon>
        <taxon>Bacillati</taxon>
        <taxon>Actinomycetota</taxon>
        <taxon>Actinomycetes</taxon>
        <taxon>Micrococcales</taxon>
        <taxon>Kytococcaceae</taxon>
        <taxon>Kytococcus</taxon>
    </lineage>
</organism>
<gene>
    <name evidence="9" type="ordered locus">Ksed_22080</name>
</gene>
<comment type="similarity">
    <text evidence="2">Belongs to the binding-protein-dependent transport system permease family. FecCD subfamily.</text>
</comment>
<dbReference type="AlphaFoldDB" id="C7NLJ5"/>
<dbReference type="InterPro" id="IPR000522">
    <property type="entry name" value="ABC_transptr_permease_BtuC"/>
</dbReference>
<dbReference type="Proteomes" id="UP000006666">
    <property type="component" value="Chromosome"/>
</dbReference>
<evidence type="ECO:0000313" key="10">
    <source>
        <dbReference type="Proteomes" id="UP000006666"/>
    </source>
</evidence>
<dbReference type="GO" id="GO:0022857">
    <property type="term" value="F:transmembrane transporter activity"/>
    <property type="evidence" value="ECO:0007669"/>
    <property type="project" value="InterPro"/>
</dbReference>
<evidence type="ECO:0000256" key="3">
    <source>
        <dbReference type="ARBA" id="ARBA00022448"/>
    </source>
</evidence>
<feature type="transmembrane region" description="Helical" evidence="8">
    <location>
        <begin position="282"/>
        <end position="304"/>
    </location>
</feature>
<reference evidence="9 10" key="1">
    <citation type="journal article" date="2009" name="Stand. Genomic Sci.">
        <title>Complete genome sequence of Kytococcus sedentarius type strain (541).</title>
        <authorList>
            <person name="Sims D."/>
            <person name="Brettin T."/>
            <person name="Detter J.C."/>
            <person name="Han C."/>
            <person name="Lapidus A."/>
            <person name="Copeland A."/>
            <person name="Glavina Del Rio T."/>
            <person name="Nolan M."/>
            <person name="Chen F."/>
            <person name="Lucas S."/>
            <person name="Tice H."/>
            <person name="Cheng J.F."/>
            <person name="Bruce D."/>
            <person name="Goodwin L."/>
            <person name="Pitluck S."/>
            <person name="Ovchinnikova G."/>
            <person name="Pati A."/>
            <person name="Ivanova N."/>
            <person name="Mavrommatis K."/>
            <person name="Chen A."/>
            <person name="Palaniappan K."/>
            <person name="D'haeseleer P."/>
            <person name="Chain P."/>
            <person name="Bristow J."/>
            <person name="Eisen J.A."/>
            <person name="Markowitz V."/>
            <person name="Hugenholtz P."/>
            <person name="Schneider S."/>
            <person name="Goker M."/>
            <person name="Pukall R."/>
            <person name="Kyrpides N.C."/>
            <person name="Klenk H.P."/>
        </authorList>
    </citation>
    <scope>NUCLEOTIDE SEQUENCE [LARGE SCALE GENOMIC DNA]</scope>
    <source>
        <strain evidence="10">ATCC 14392 / DSM 20547 / JCM 11482 / CCUG 33030 / NBRC 15357 / NCTC 11040 / CCM 314 / 541</strain>
    </source>
</reference>
<evidence type="ECO:0000313" key="9">
    <source>
        <dbReference type="EMBL" id="ACV07191.1"/>
    </source>
</evidence>
<feature type="transmembrane region" description="Helical" evidence="8">
    <location>
        <begin position="152"/>
        <end position="173"/>
    </location>
</feature>
<protein>
    <submittedName>
        <fullName evidence="9">ABC-type Fe3+-siderophore transport system, permease component</fullName>
    </submittedName>
</protein>
<feature type="transmembrane region" description="Helical" evidence="8">
    <location>
        <begin position="194"/>
        <end position="217"/>
    </location>
</feature>
<proteinExistence type="inferred from homology"/>
<keyword evidence="5 8" id="KW-0812">Transmembrane</keyword>
<dbReference type="Pfam" id="PF01032">
    <property type="entry name" value="FecCD"/>
    <property type="match status" value="1"/>
</dbReference>
<dbReference type="InterPro" id="IPR037294">
    <property type="entry name" value="ABC_BtuC-like"/>
</dbReference>
<dbReference type="eggNOG" id="COG0609">
    <property type="taxonomic scope" value="Bacteria"/>
</dbReference>